<dbReference type="Gene3D" id="3.80.10.10">
    <property type="entry name" value="Ribonuclease Inhibitor"/>
    <property type="match status" value="1"/>
</dbReference>
<dbReference type="EMBL" id="JBBPBK010000003">
    <property type="protein sequence ID" value="KAK9289010.1"/>
    <property type="molecule type" value="Genomic_DNA"/>
</dbReference>
<reference evidence="4 5" key="1">
    <citation type="journal article" date="2024" name="Plant J.">
        <title>Genome sequences and population genomics reveal climatic adaptation and genomic divergence between two closely related sweetgum species.</title>
        <authorList>
            <person name="Xu W.Q."/>
            <person name="Ren C.Q."/>
            <person name="Zhang X.Y."/>
            <person name="Comes H.P."/>
            <person name="Liu X.H."/>
            <person name="Li Y.G."/>
            <person name="Kettle C.J."/>
            <person name="Jalonen R."/>
            <person name="Gaisberger H."/>
            <person name="Ma Y.Z."/>
            <person name="Qiu Y.X."/>
        </authorList>
    </citation>
    <scope>NUCLEOTIDE SEQUENCE [LARGE SCALE GENOMIC DNA]</scope>
    <source>
        <strain evidence="4">Hangzhou</strain>
    </source>
</reference>
<evidence type="ECO:0000256" key="1">
    <source>
        <dbReference type="ARBA" id="ARBA00022614"/>
    </source>
</evidence>
<evidence type="ECO:0000259" key="3">
    <source>
        <dbReference type="Pfam" id="PF08263"/>
    </source>
</evidence>
<keyword evidence="5" id="KW-1185">Reference proteome</keyword>
<accession>A0AAP0S7V8</accession>
<dbReference type="AlphaFoldDB" id="A0AAP0S7V8"/>
<evidence type="ECO:0000313" key="4">
    <source>
        <dbReference type="EMBL" id="KAK9289010.1"/>
    </source>
</evidence>
<comment type="caution">
    <text evidence="4">The sequence shown here is derived from an EMBL/GenBank/DDBJ whole genome shotgun (WGS) entry which is preliminary data.</text>
</comment>
<evidence type="ECO:0000256" key="2">
    <source>
        <dbReference type="ARBA" id="ARBA00022737"/>
    </source>
</evidence>
<sequence>MGVSLVACNGGWEEETSALLQLKASINHPNGTSLTSWVEGNDTSASDCCRWIGVMCSNTSGRVIKLYLGASWWDLGDWFPKTIIQVEQSGGPPFEWQQIK</sequence>
<gene>
    <name evidence="4" type="ORF">L1049_017481</name>
</gene>
<protein>
    <recommendedName>
        <fullName evidence="3">Leucine-rich repeat-containing N-terminal plant-type domain-containing protein</fullName>
    </recommendedName>
</protein>
<keyword evidence="1" id="KW-0433">Leucine-rich repeat</keyword>
<name>A0AAP0S7V8_LIQFO</name>
<dbReference type="InterPro" id="IPR032675">
    <property type="entry name" value="LRR_dom_sf"/>
</dbReference>
<proteinExistence type="predicted"/>
<feature type="domain" description="Leucine-rich repeat-containing N-terminal plant-type" evidence="3">
    <location>
        <begin position="14"/>
        <end position="57"/>
    </location>
</feature>
<dbReference type="Pfam" id="PF08263">
    <property type="entry name" value="LRRNT_2"/>
    <property type="match status" value="1"/>
</dbReference>
<dbReference type="InterPro" id="IPR013210">
    <property type="entry name" value="LRR_N_plant-typ"/>
</dbReference>
<dbReference type="Proteomes" id="UP001415857">
    <property type="component" value="Unassembled WGS sequence"/>
</dbReference>
<keyword evidence="2" id="KW-0677">Repeat</keyword>
<organism evidence="4 5">
    <name type="scientific">Liquidambar formosana</name>
    <name type="common">Formosan gum</name>
    <dbReference type="NCBI Taxonomy" id="63359"/>
    <lineage>
        <taxon>Eukaryota</taxon>
        <taxon>Viridiplantae</taxon>
        <taxon>Streptophyta</taxon>
        <taxon>Embryophyta</taxon>
        <taxon>Tracheophyta</taxon>
        <taxon>Spermatophyta</taxon>
        <taxon>Magnoliopsida</taxon>
        <taxon>eudicotyledons</taxon>
        <taxon>Gunneridae</taxon>
        <taxon>Pentapetalae</taxon>
        <taxon>Saxifragales</taxon>
        <taxon>Altingiaceae</taxon>
        <taxon>Liquidambar</taxon>
    </lineage>
</organism>
<evidence type="ECO:0000313" key="5">
    <source>
        <dbReference type="Proteomes" id="UP001415857"/>
    </source>
</evidence>